<name>A0A0D2XXH0_FUSOF</name>
<evidence type="ECO:0000313" key="1">
    <source>
        <dbReference type="EnsemblFungi" id="FOXG_08688P0"/>
    </source>
</evidence>
<protein>
    <submittedName>
        <fullName evidence="1">Uncharacterized protein</fullName>
    </submittedName>
</protein>
<dbReference type="AlphaFoldDB" id="A0A0D2XXH0"/>
<dbReference type="Proteomes" id="UP000002489">
    <property type="component" value="Unassembled WGS sequence"/>
</dbReference>
<reference evidence="1" key="2">
    <citation type="submission" date="2025-08" db="UniProtKB">
        <authorList>
            <consortium name="EnsemblFungi"/>
        </authorList>
    </citation>
    <scope>IDENTIFICATION</scope>
    <source>
        <strain evidence="1">4287 / CBS 123668 / FGSC 9935 / NRRL 34936</strain>
    </source>
</reference>
<reference evidence="2" key="1">
    <citation type="journal article" date="2012" name="Mol. Plant Microbe Interact.">
        <title>A highly conserved effector in Fusarium oxysporum is required for full virulence on Arabidopsis.</title>
        <authorList>
            <person name="Thatcher L.F."/>
            <person name="Gardiner D.M."/>
            <person name="Kazan K."/>
            <person name="Manners J."/>
        </authorList>
    </citation>
    <scope>NUCLEOTIDE SEQUENCE [LARGE SCALE GENOMIC DNA]</scope>
    <source>
        <strain evidence="2">Fo5176</strain>
    </source>
</reference>
<proteinExistence type="predicted"/>
<dbReference type="VEuPathDB" id="FungiDB:FOXG_08688"/>
<dbReference type="EnsemblFungi" id="FOXG_08688T0">
    <property type="protein sequence ID" value="FOXG_08688P0"/>
    <property type="gene ID" value="FOXG_08688"/>
</dbReference>
<gene>
    <name evidence="1" type="primary">28950311</name>
</gene>
<sequence length="222" mass="24548">MYSSLFFVTGLLSLILPQVSATSSDKSIRGLPENHQIGRIGIVDLDSNLTKRNDYPDFCYVSSMGKGVWWYIPVYAGDENYACIMGHAGIGASTAAGSRCPGERWWPEDYVEDIIDAGQEQLTKDGGGKRSTKGLFEAQFEGTTTAVRDRGGMGAILDALFRYELPNCDFSGYTCKVMDRHYYYNYKGDSIGIVHKKTDCRGFLGLGGDTYEYCPGRGHCQD</sequence>
<organism evidence="1 2">
    <name type="scientific">Fusarium oxysporum (strain Fo5176)</name>
    <name type="common">Fusarium vascular wilt</name>
    <dbReference type="NCBI Taxonomy" id="660025"/>
    <lineage>
        <taxon>Eukaryota</taxon>
        <taxon>Fungi</taxon>
        <taxon>Dikarya</taxon>
        <taxon>Ascomycota</taxon>
        <taxon>Pezizomycotina</taxon>
        <taxon>Sordariomycetes</taxon>
        <taxon>Hypocreomycetidae</taxon>
        <taxon>Hypocreales</taxon>
        <taxon>Nectriaceae</taxon>
        <taxon>Fusarium</taxon>
        <taxon>Fusarium oxysporum species complex</taxon>
    </lineage>
</organism>
<accession>A0A0D2XXH0</accession>
<evidence type="ECO:0000313" key="2">
    <source>
        <dbReference type="Proteomes" id="UP000002489"/>
    </source>
</evidence>